<dbReference type="Proteomes" id="UP001420932">
    <property type="component" value="Unassembled WGS sequence"/>
</dbReference>
<keyword evidence="2" id="KW-1185">Reference proteome</keyword>
<protein>
    <submittedName>
        <fullName evidence="1">Uncharacterized protein</fullName>
    </submittedName>
</protein>
<dbReference type="AlphaFoldDB" id="A0AAP0EGC2"/>
<reference evidence="1 2" key="1">
    <citation type="submission" date="2024-01" db="EMBL/GenBank/DDBJ databases">
        <title>Genome assemblies of Stephania.</title>
        <authorList>
            <person name="Yang L."/>
        </authorList>
    </citation>
    <scope>NUCLEOTIDE SEQUENCE [LARGE SCALE GENOMIC DNA]</scope>
    <source>
        <strain evidence="1">YNDBR</strain>
        <tissue evidence="1">Leaf</tissue>
    </source>
</reference>
<organism evidence="1 2">
    <name type="scientific">Stephania yunnanensis</name>
    <dbReference type="NCBI Taxonomy" id="152371"/>
    <lineage>
        <taxon>Eukaryota</taxon>
        <taxon>Viridiplantae</taxon>
        <taxon>Streptophyta</taxon>
        <taxon>Embryophyta</taxon>
        <taxon>Tracheophyta</taxon>
        <taxon>Spermatophyta</taxon>
        <taxon>Magnoliopsida</taxon>
        <taxon>Ranunculales</taxon>
        <taxon>Menispermaceae</taxon>
        <taxon>Menispermoideae</taxon>
        <taxon>Cissampelideae</taxon>
        <taxon>Stephania</taxon>
    </lineage>
</organism>
<evidence type="ECO:0000313" key="2">
    <source>
        <dbReference type="Proteomes" id="UP001420932"/>
    </source>
</evidence>
<sequence>MDAGNAVTLLQSLAGSTFDGGKLVLTACMGYQAVTETKPKESRHKRKPLVRSVIKERSKCLNAWNDKRLASKLYALKQDHGTVKSESSAT</sequence>
<proteinExistence type="predicted"/>
<evidence type="ECO:0000313" key="1">
    <source>
        <dbReference type="EMBL" id="KAK9092764.1"/>
    </source>
</evidence>
<comment type="caution">
    <text evidence="1">The sequence shown here is derived from an EMBL/GenBank/DDBJ whole genome shotgun (WGS) entry which is preliminary data.</text>
</comment>
<gene>
    <name evidence="1" type="ORF">Syun_027675</name>
</gene>
<name>A0AAP0EGC2_9MAGN</name>
<accession>A0AAP0EGC2</accession>
<dbReference type="EMBL" id="JBBNAF010000012">
    <property type="protein sequence ID" value="KAK9092764.1"/>
    <property type="molecule type" value="Genomic_DNA"/>
</dbReference>